<dbReference type="InterPro" id="IPR015946">
    <property type="entry name" value="KH_dom-like_a/b"/>
</dbReference>
<dbReference type="PANTHER" id="PTHR34352">
    <property type="entry name" value="PROTEIN YHFA"/>
    <property type="match status" value="1"/>
</dbReference>
<organism evidence="1 2">
    <name type="scientific">Candidatus Enterococcus testudinis</name>
    <dbReference type="NCBI Taxonomy" id="1834191"/>
    <lineage>
        <taxon>Bacteria</taxon>
        <taxon>Bacillati</taxon>
        <taxon>Bacillota</taxon>
        <taxon>Bacilli</taxon>
        <taxon>Lactobacillales</taxon>
        <taxon>Enterococcaceae</taxon>
        <taxon>Enterococcus</taxon>
    </lineage>
</organism>
<dbReference type="Pfam" id="PF02566">
    <property type="entry name" value="OsmC"/>
    <property type="match status" value="1"/>
</dbReference>
<reference evidence="1 2" key="1">
    <citation type="submission" date="2017-05" db="EMBL/GenBank/DDBJ databases">
        <title>The Genome Sequence of Enterococcus sp. 8G7_MSG3316.</title>
        <authorList>
            <consortium name="The Broad Institute Genomics Platform"/>
            <consortium name="The Broad Institute Genomic Center for Infectious Diseases"/>
            <person name="Earl A."/>
            <person name="Manson A."/>
            <person name="Schwartman J."/>
            <person name="Gilmore M."/>
            <person name="Abouelleil A."/>
            <person name="Cao P."/>
            <person name="Chapman S."/>
            <person name="Cusick C."/>
            <person name="Shea T."/>
            <person name="Young S."/>
            <person name="Neafsey D."/>
            <person name="Nusbaum C."/>
            <person name="Birren B."/>
        </authorList>
    </citation>
    <scope>NUCLEOTIDE SEQUENCE [LARGE SCALE GENOMIC DNA]</scope>
    <source>
        <strain evidence="1 2">8G7_MSG3316</strain>
    </source>
</reference>
<dbReference type="STRING" id="1834191.A5886_000872"/>
<gene>
    <name evidence="1" type="ORF">A5886_000872</name>
</gene>
<keyword evidence="2" id="KW-1185">Reference proteome</keyword>
<sequence>MTVETLTIYEGSNGSDKFEMQTPNGDWILAREQGYSPVQMLVSAVAACGGYVYRSVLENSKVDANISKIEVSYDRNPDKKAEPVSAIQINFSAKVAEADQEKAIRCLKLIAANCPVIQSLDPAIEVTETVVFI</sequence>
<dbReference type="InterPro" id="IPR003718">
    <property type="entry name" value="OsmC/Ohr_fam"/>
</dbReference>
<evidence type="ECO:0000313" key="1">
    <source>
        <dbReference type="EMBL" id="OTN75796.1"/>
    </source>
</evidence>
<accession>A0A242A436</accession>
<dbReference type="RefSeq" id="WP_086273816.1">
    <property type="nucleotide sequence ID" value="NZ_NGKU01000001.1"/>
</dbReference>
<protein>
    <recommendedName>
        <fullName evidence="3">OsmC/Ohr family protein</fullName>
    </recommendedName>
</protein>
<dbReference type="InterPro" id="IPR036102">
    <property type="entry name" value="OsmC/Ohrsf"/>
</dbReference>
<dbReference type="SUPFAM" id="SSF82784">
    <property type="entry name" value="OsmC-like"/>
    <property type="match status" value="1"/>
</dbReference>
<dbReference type="AlphaFoldDB" id="A0A242A436"/>
<dbReference type="PANTHER" id="PTHR34352:SF1">
    <property type="entry name" value="PROTEIN YHFA"/>
    <property type="match status" value="1"/>
</dbReference>
<dbReference type="OrthoDB" id="13625at2"/>
<comment type="caution">
    <text evidence="1">The sequence shown here is derived from an EMBL/GenBank/DDBJ whole genome shotgun (WGS) entry which is preliminary data.</text>
</comment>
<dbReference type="Gene3D" id="3.30.300.20">
    <property type="match status" value="1"/>
</dbReference>
<dbReference type="Proteomes" id="UP000195043">
    <property type="component" value="Unassembled WGS sequence"/>
</dbReference>
<name>A0A242A436_9ENTE</name>
<evidence type="ECO:0000313" key="2">
    <source>
        <dbReference type="Proteomes" id="UP000195043"/>
    </source>
</evidence>
<dbReference type="EMBL" id="NGKU01000001">
    <property type="protein sequence ID" value="OTN75796.1"/>
    <property type="molecule type" value="Genomic_DNA"/>
</dbReference>
<evidence type="ECO:0008006" key="3">
    <source>
        <dbReference type="Google" id="ProtNLM"/>
    </source>
</evidence>
<proteinExistence type="predicted"/>